<dbReference type="EMBL" id="CAUYUE010000004">
    <property type="protein sequence ID" value="CAK0766787.1"/>
    <property type="molecule type" value="Genomic_DNA"/>
</dbReference>
<proteinExistence type="predicted"/>
<dbReference type="Proteomes" id="UP001314263">
    <property type="component" value="Unassembled WGS sequence"/>
</dbReference>
<name>A0AAV1HZM1_9CHLO</name>
<gene>
    <name evidence="1" type="ORF">CVIRNUC_003394</name>
</gene>
<keyword evidence="2" id="KW-1185">Reference proteome</keyword>
<comment type="caution">
    <text evidence="1">The sequence shown here is derived from an EMBL/GenBank/DDBJ whole genome shotgun (WGS) entry which is preliminary data.</text>
</comment>
<reference evidence="1 2" key="1">
    <citation type="submission" date="2023-10" db="EMBL/GenBank/DDBJ databases">
        <authorList>
            <person name="Maclean D."/>
            <person name="Macfadyen A."/>
        </authorList>
    </citation>
    <scope>NUCLEOTIDE SEQUENCE [LARGE SCALE GENOMIC DNA]</scope>
</reference>
<dbReference type="SUPFAM" id="SSF56112">
    <property type="entry name" value="Protein kinase-like (PK-like)"/>
    <property type="match status" value="1"/>
</dbReference>
<protein>
    <recommendedName>
        <fullName evidence="3">Protein kinase domain-containing protein</fullName>
    </recommendedName>
</protein>
<evidence type="ECO:0008006" key="3">
    <source>
        <dbReference type="Google" id="ProtNLM"/>
    </source>
</evidence>
<evidence type="ECO:0000313" key="1">
    <source>
        <dbReference type="EMBL" id="CAK0766787.1"/>
    </source>
</evidence>
<dbReference type="AlphaFoldDB" id="A0AAV1HZM1"/>
<evidence type="ECO:0000313" key="2">
    <source>
        <dbReference type="Proteomes" id="UP001314263"/>
    </source>
</evidence>
<sequence>MIPSIQGLSVPGLNKGQVAAIIEDVLEDDTHCTIVIGEGKFGRVEDRSTRLASQSVPARGGEILFDNLVIKTIDLRGKQPQCKLADTQDGVMVTSDPKRGGVVHEVIANCVCTELFLSKSPHFVFMAGIGNCTADGTFEMYFENLVNRAERRVSSTQTEVEHISNLEQLMMFWQKTRHVITDDTVDALLLGVLHALHVMRKRCSMSHCDLHVQNVYIKAITDEPYFMGEVVTNYQWLCYHVQNQEFYVRMPGFFAKIGDMGYSRLRLGTTSFTNRYADTVRNIEKWQPYIVANGGEYPDHLHFIGEIINRFSRHYTCFDRLRERVYPLNELNGMQMMDVFEDGVDFDSLRCPNLAAVLLHLGVFDHLKRRPTSGKVLHIHD</sequence>
<dbReference type="Gene3D" id="1.10.510.10">
    <property type="entry name" value="Transferase(Phosphotransferase) domain 1"/>
    <property type="match status" value="1"/>
</dbReference>
<organism evidence="1 2">
    <name type="scientific">Coccomyxa viridis</name>
    <dbReference type="NCBI Taxonomy" id="1274662"/>
    <lineage>
        <taxon>Eukaryota</taxon>
        <taxon>Viridiplantae</taxon>
        <taxon>Chlorophyta</taxon>
        <taxon>core chlorophytes</taxon>
        <taxon>Trebouxiophyceae</taxon>
        <taxon>Trebouxiophyceae incertae sedis</taxon>
        <taxon>Coccomyxaceae</taxon>
        <taxon>Coccomyxa</taxon>
    </lineage>
</organism>
<accession>A0AAV1HZM1</accession>
<dbReference type="InterPro" id="IPR011009">
    <property type="entry name" value="Kinase-like_dom_sf"/>
</dbReference>